<feature type="compositionally biased region" description="Basic and acidic residues" evidence="1">
    <location>
        <begin position="613"/>
        <end position="631"/>
    </location>
</feature>
<evidence type="ECO:0000259" key="3">
    <source>
        <dbReference type="PROSITE" id="PS51494"/>
    </source>
</evidence>
<proteinExistence type="predicted"/>
<feature type="compositionally biased region" description="Basic and acidic residues" evidence="1">
    <location>
        <begin position="213"/>
        <end position="225"/>
    </location>
</feature>
<evidence type="ECO:0000313" key="5">
    <source>
        <dbReference type="Proteomes" id="UP000184404"/>
    </source>
</evidence>
<evidence type="ECO:0000313" key="4">
    <source>
        <dbReference type="EMBL" id="SHF22029.1"/>
    </source>
</evidence>
<name>A0A1M4ZVI5_9FIRM</name>
<feature type="chain" id="PRO_5038773218" evidence="2">
    <location>
        <begin position="20"/>
        <end position="758"/>
    </location>
</feature>
<organism evidence="4 5">
    <name type="scientific">Schwartzia succinivorans DSM 10502</name>
    <dbReference type="NCBI Taxonomy" id="1123243"/>
    <lineage>
        <taxon>Bacteria</taxon>
        <taxon>Bacillati</taxon>
        <taxon>Bacillota</taxon>
        <taxon>Negativicutes</taxon>
        <taxon>Selenomonadales</taxon>
        <taxon>Selenomonadaceae</taxon>
        <taxon>Schwartzia</taxon>
    </lineage>
</organism>
<dbReference type="AlphaFoldDB" id="A0A1M4ZVI5"/>
<keyword evidence="2" id="KW-0732">Signal</keyword>
<dbReference type="Proteomes" id="UP000184404">
    <property type="component" value="Unassembled WGS sequence"/>
</dbReference>
<gene>
    <name evidence="4" type="ORF">SAMN02745190_02133</name>
</gene>
<feature type="region of interest" description="Disordered" evidence="1">
    <location>
        <begin position="613"/>
        <end position="637"/>
    </location>
</feature>
<dbReference type="PROSITE" id="PS51494">
    <property type="entry name" value="SPOIVB"/>
    <property type="match status" value="1"/>
</dbReference>
<dbReference type="EMBL" id="FQUG01000009">
    <property type="protein sequence ID" value="SHF22029.1"/>
    <property type="molecule type" value="Genomic_DNA"/>
</dbReference>
<dbReference type="InterPro" id="IPR008763">
    <property type="entry name" value="Peptidase_S55"/>
</dbReference>
<reference evidence="4 5" key="1">
    <citation type="submission" date="2016-11" db="EMBL/GenBank/DDBJ databases">
        <authorList>
            <person name="Jaros S."/>
            <person name="Januszkiewicz K."/>
            <person name="Wedrychowicz H."/>
        </authorList>
    </citation>
    <scope>NUCLEOTIDE SEQUENCE [LARGE SCALE GENOMIC DNA]</scope>
    <source>
        <strain evidence="4 5">DSM 10502</strain>
    </source>
</reference>
<feature type="domain" description="Peptidase S55" evidence="3">
    <location>
        <begin position="1"/>
        <end position="138"/>
    </location>
</feature>
<protein>
    <submittedName>
        <fullName evidence="4">SpoIVB peptidase S55</fullName>
    </submittedName>
</protein>
<feature type="compositionally biased region" description="Basic and acidic residues" evidence="1">
    <location>
        <begin position="154"/>
        <end position="206"/>
    </location>
</feature>
<dbReference type="InterPro" id="IPR009003">
    <property type="entry name" value="Peptidase_S1_PA"/>
</dbReference>
<sequence length="758" mass="81177">MAALSVSAALWMGTPSVYAMPDIMPLQDVAEGMQGVLYTVVDSSGELRSFPLHVLGVMSSGRGSMPYILARSEGPFADTDGGLLQGMSGSPVYVDGLLIGAASATVSDMDPHTFLITPIEEMLPIWDMPDKKNKTRVKTIDIKKAAEERAKIEKEMAEKDKKKAEKEAEKNKEEKKDDKKSDKDEAEKPKEEKTDSKTDAGGEAKGKAYGSKADTEKKYPSAGKEPEFKGSFVASGFGAEGLSMLREKLASVGYKAESYGGFSTGNATTLYGAELEPGEAVGAAVIYGDFAMAATGTVTAVDDNRVLAFGHPFLHRGNVNYFMTDATILGMVNGVSDGMKFANTKHIIGRIIQDRAAGISGEIGVFPSVVPIRLNVKDKTLNRDVKYTATMAYDEDFIPLLSPTVSYAALNRTVDTGGESTVEVHFTVRTNAVESGTVERTNMFYAAADAGQAAFGELGQAMGLICSDKEKEADIMDITVDISSAAERRTASLVSAIPDRPEVRPGDTVNFKVTLKPYRAEKVTVSVPFTVPKVQREGIMHLDVHGGGLVSVEQLLAAMQGQGVVSADDNDVTTEDQLKNLMESPANNEIIIEPGAGPVMSEKEQQKAIKEAIRAQEEAEKNPDAAKEEQKPPVGRKLTDYVIDNVIHAMVTVSKDAPEPEKEPVEFKLDDILKKVMPKNEAKADAKADAKSDVKNETKADAKAEAKDEAKANAKAEAKDEAKSDAKADVKNEAKAADAAEKAPEAAKENAGAAEKKE</sequence>
<feature type="region of interest" description="Disordered" evidence="1">
    <location>
        <begin position="154"/>
        <end position="225"/>
    </location>
</feature>
<feature type="region of interest" description="Disordered" evidence="1">
    <location>
        <begin position="678"/>
        <end position="758"/>
    </location>
</feature>
<dbReference type="STRING" id="1123243.SAMN02745190_02133"/>
<feature type="signal peptide" evidence="2">
    <location>
        <begin position="1"/>
        <end position="19"/>
    </location>
</feature>
<accession>A0A1M4ZVI5</accession>
<evidence type="ECO:0000256" key="1">
    <source>
        <dbReference type="SAM" id="MobiDB-lite"/>
    </source>
</evidence>
<dbReference type="SUPFAM" id="SSF50494">
    <property type="entry name" value="Trypsin-like serine proteases"/>
    <property type="match status" value="1"/>
</dbReference>
<keyword evidence="5" id="KW-1185">Reference proteome</keyword>
<evidence type="ECO:0000256" key="2">
    <source>
        <dbReference type="SAM" id="SignalP"/>
    </source>
</evidence>